<sequence>MNPDDTPAREPSLIDIEVLDLGPLYEQAVDYFISLDSSRRSWPEEKRRRLIIRTECRWGRVHFEPAELYVVSEKGEGPRAPLGKNVRAYIALYAELAPTTGDAGFFESTPFCKVPIDDHAARAFRALGIVALEDFIRVKIPEMEAAYAEWLSVLRAAQERAHARRANRVIQKVGA</sequence>
<gene>
    <name evidence="1" type="ORF">GALL_134870</name>
</gene>
<name>A0A1J5S7K4_9ZZZZ</name>
<reference evidence="1" key="1">
    <citation type="submission" date="2016-10" db="EMBL/GenBank/DDBJ databases">
        <title>Sequence of Gallionella enrichment culture.</title>
        <authorList>
            <person name="Poehlein A."/>
            <person name="Muehling M."/>
            <person name="Daniel R."/>
        </authorList>
    </citation>
    <scope>NUCLEOTIDE SEQUENCE</scope>
</reference>
<dbReference type="AlphaFoldDB" id="A0A1J5S7K4"/>
<accession>A0A1J5S7K4</accession>
<protein>
    <submittedName>
        <fullName evidence="1">Uncharacterized protein</fullName>
    </submittedName>
</protein>
<proteinExistence type="predicted"/>
<dbReference type="EMBL" id="MLJW01000058">
    <property type="protein sequence ID" value="OIR04287.1"/>
    <property type="molecule type" value="Genomic_DNA"/>
</dbReference>
<comment type="caution">
    <text evidence="1">The sequence shown here is derived from an EMBL/GenBank/DDBJ whole genome shotgun (WGS) entry which is preliminary data.</text>
</comment>
<evidence type="ECO:0000313" key="1">
    <source>
        <dbReference type="EMBL" id="OIR04287.1"/>
    </source>
</evidence>
<organism evidence="1">
    <name type="scientific">mine drainage metagenome</name>
    <dbReference type="NCBI Taxonomy" id="410659"/>
    <lineage>
        <taxon>unclassified sequences</taxon>
        <taxon>metagenomes</taxon>
        <taxon>ecological metagenomes</taxon>
    </lineage>
</organism>